<accession>A0A7H9HP92</accession>
<feature type="compositionally biased region" description="Basic and acidic residues" evidence="8">
    <location>
        <begin position="799"/>
        <end position="816"/>
    </location>
</feature>
<keyword evidence="4" id="KW-0698">rRNA processing</keyword>
<feature type="region of interest" description="Disordered" evidence="8">
    <location>
        <begin position="103"/>
        <end position="211"/>
    </location>
</feature>
<dbReference type="PANTHER" id="PTHR23183">
    <property type="entry name" value="NOP14"/>
    <property type="match status" value="1"/>
</dbReference>
<dbReference type="GO" id="GO:0030692">
    <property type="term" value="C:Noc4p-Nop14p complex"/>
    <property type="evidence" value="ECO:0007669"/>
    <property type="project" value="TreeGrafter"/>
</dbReference>
<dbReference type="Proteomes" id="UP000510647">
    <property type="component" value="Chromosome 2"/>
</dbReference>
<proteinExistence type="inferred from homology"/>
<evidence type="ECO:0000256" key="8">
    <source>
        <dbReference type="SAM" id="MobiDB-lite"/>
    </source>
</evidence>
<dbReference type="Pfam" id="PF04147">
    <property type="entry name" value="Nop14"/>
    <property type="match status" value="2"/>
</dbReference>
<evidence type="ECO:0000256" key="5">
    <source>
        <dbReference type="ARBA" id="ARBA00023242"/>
    </source>
</evidence>
<evidence type="ECO:0000313" key="9">
    <source>
        <dbReference type="EMBL" id="QLQ79153.1"/>
    </source>
</evidence>
<feature type="compositionally biased region" description="Basic and acidic residues" evidence="8">
    <location>
        <begin position="36"/>
        <end position="45"/>
    </location>
</feature>
<comment type="function">
    <text evidence="6">Involved in nucleolar processing of pre-18S ribosomal RNA. Has a role in the nuclear export of 40S pre-ribosomal subunit to the cytoplasm.</text>
</comment>
<evidence type="ECO:0000256" key="3">
    <source>
        <dbReference type="ARBA" id="ARBA00022517"/>
    </source>
</evidence>
<evidence type="ECO:0000256" key="7">
    <source>
        <dbReference type="SAM" id="Coils"/>
    </source>
</evidence>
<dbReference type="EMBL" id="CP059268">
    <property type="protein sequence ID" value="QLQ79153.1"/>
    <property type="molecule type" value="Genomic_DNA"/>
</dbReference>
<feature type="compositionally biased region" description="Basic residues" evidence="8">
    <location>
        <begin position="25"/>
        <end position="35"/>
    </location>
</feature>
<comment type="similarity">
    <text evidence="2">Belongs to the NOP14 family.</text>
</comment>
<organism evidence="9 10">
    <name type="scientific">Torulaspora globosa</name>
    <dbReference type="NCBI Taxonomy" id="48254"/>
    <lineage>
        <taxon>Eukaryota</taxon>
        <taxon>Fungi</taxon>
        <taxon>Dikarya</taxon>
        <taxon>Ascomycota</taxon>
        <taxon>Saccharomycotina</taxon>
        <taxon>Saccharomycetes</taxon>
        <taxon>Saccharomycetales</taxon>
        <taxon>Saccharomycetaceae</taxon>
        <taxon>Torulaspora</taxon>
    </lineage>
</organism>
<feature type="region of interest" description="Disordered" evidence="8">
    <location>
        <begin position="794"/>
        <end position="816"/>
    </location>
</feature>
<evidence type="ECO:0000256" key="6">
    <source>
        <dbReference type="ARBA" id="ARBA00024695"/>
    </source>
</evidence>
<feature type="compositionally biased region" description="Acidic residues" evidence="8">
    <location>
        <begin position="169"/>
        <end position="182"/>
    </location>
</feature>
<reference evidence="9 10" key="1">
    <citation type="submission" date="2020-06" db="EMBL/GenBank/DDBJ databases">
        <title>The yeast mating-type switching endonuclease HO is a domesticated member of an unorthodox homing genetic element family.</title>
        <authorList>
            <person name="Coughlan A.Y."/>
            <person name="Lombardi L."/>
            <person name="Braun-Galleani S."/>
            <person name="Martos A.R."/>
            <person name="Galeote V."/>
            <person name="Bigey F."/>
            <person name="Dequin S."/>
            <person name="Byrne K.P."/>
            <person name="Wolfe K.H."/>
        </authorList>
    </citation>
    <scope>NUCLEOTIDE SEQUENCE [LARGE SCALE GENOMIC DNA]</scope>
    <source>
        <strain evidence="9 10">CBS2947</strain>
    </source>
</reference>
<feature type="coiled-coil region" evidence="7">
    <location>
        <begin position="218"/>
        <end position="256"/>
    </location>
</feature>
<keyword evidence="10" id="KW-1185">Reference proteome</keyword>
<name>A0A7H9HP92_9SACH</name>
<keyword evidence="5" id="KW-0539">Nucleus</keyword>
<protein>
    <recommendedName>
        <fullName evidence="11">Nop14-like protein</fullName>
    </recommendedName>
</protein>
<evidence type="ECO:0000256" key="2">
    <source>
        <dbReference type="ARBA" id="ARBA00007466"/>
    </source>
</evidence>
<keyword evidence="7" id="KW-0175">Coiled coil</keyword>
<dbReference type="GO" id="GO:0030490">
    <property type="term" value="P:maturation of SSU-rRNA"/>
    <property type="evidence" value="ECO:0007669"/>
    <property type="project" value="TreeGrafter"/>
</dbReference>
<dbReference type="PANTHER" id="PTHR23183:SF0">
    <property type="entry name" value="NUCLEOLAR PROTEIN 14"/>
    <property type="match status" value="1"/>
</dbReference>
<dbReference type="OrthoDB" id="441771at2759"/>
<evidence type="ECO:0000313" key="10">
    <source>
        <dbReference type="Proteomes" id="UP000510647"/>
    </source>
</evidence>
<dbReference type="InterPro" id="IPR007276">
    <property type="entry name" value="Nop14"/>
</dbReference>
<feature type="compositionally biased region" description="Basic and acidic residues" evidence="8">
    <location>
        <begin position="289"/>
        <end position="321"/>
    </location>
</feature>
<feature type="region of interest" description="Disordered" evidence="8">
    <location>
        <begin position="1"/>
        <end position="45"/>
    </location>
</feature>
<evidence type="ECO:0000256" key="1">
    <source>
        <dbReference type="ARBA" id="ARBA00004604"/>
    </source>
</evidence>
<comment type="subcellular location">
    <subcellularLocation>
        <location evidence="1">Nucleus</location>
        <location evidence="1">Nucleolus</location>
    </subcellularLocation>
</comment>
<gene>
    <name evidence="9" type="ORF">HG537_0B05010</name>
</gene>
<evidence type="ECO:0000256" key="4">
    <source>
        <dbReference type="ARBA" id="ARBA00022552"/>
    </source>
</evidence>
<feature type="compositionally biased region" description="Basic and acidic residues" evidence="8">
    <location>
        <begin position="104"/>
        <end position="133"/>
    </location>
</feature>
<dbReference type="GO" id="GO:0032040">
    <property type="term" value="C:small-subunit processome"/>
    <property type="evidence" value="ECO:0007669"/>
    <property type="project" value="InterPro"/>
</dbReference>
<feature type="region of interest" description="Disordered" evidence="8">
    <location>
        <begin position="289"/>
        <end position="323"/>
    </location>
</feature>
<sequence length="816" mass="94003">MAGSQLKQLKATLKAHNLTGQTNGGKKKKGSKRQPKQYDREEKNKVIEQIRETFSPFEVKKVKNKRINDSSIAVGKPGISKQIGEEQRRKVYEAKEAHRNKKNGFLDRRFGERNKHMSEEDKMLERFTRERQSQSRVKSSLFDLNDDDDDDGGLFQTGLTHLGEALHDDFDEGDLGLDDEDNEVRASGRGKRSLDYDESGSLGEPVESARKKTKAEVMKEIIAKSKFYKQERQKAQEKLEDQIDELDENFGDIFQELKASSAAAQAPVEVQDPTDKEYDIKVKELIMEKRAAPSDRTKTPEELKKEVEEKRAQLERQRNERMSGMLELEDGEEKGVEDLDDGFWVNSDEEEEAGEEVFADSDEDIELEHSASDEAEFKRDRELHDIPCPGRHEELLAFLKGQPLADQPKQIRRIIHAHQPKLAEGNKERLGNFTAVLLQHILFLSNQNYSKNVKEFAEVQDSMLRILQSLSEQYNQALSKECRNIISTIQERFKKNQFTKILPSDLVFFSLVGVIFSTSDQYHLVVTPCAILIAEFLEQTKFDTIEKLTFGAAFTRISLQYQRISKRYVPELTFFFEKCLASLLPDPSAEILGEVKVDSNELAIVNEAAICNEQSATLHLHQFSGIDKLEDKLKDKLKCTLLMNILESLKTTISLIWKELPAFQEITLNIVKLLEEYVTKFSTLKPAQQILDRIEKLRGFNDHTPLTLQHHKPLSIPSHAPKFEENFNPDKKSYDPDKTRSEINKMKSLLKKERKFTMKEIRKDTKFEARQRIATQKESAAQYHSKMAHIINTISTEEGSEKNKYEREKKLRSIKK</sequence>
<evidence type="ECO:0008006" key="11">
    <source>
        <dbReference type="Google" id="ProtNLM"/>
    </source>
</evidence>
<dbReference type="AlphaFoldDB" id="A0A7H9HP92"/>
<keyword evidence="3" id="KW-0690">Ribosome biogenesis</keyword>